<dbReference type="CDD" id="cd04317">
    <property type="entry name" value="EcAspRS_like_N"/>
    <property type="match status" value="1"/>
</dbReference>
<feature type="domain" description="Aminoacyl-tRNA synthetase class II (D/K/N)" evidence="6">
    <location>
        <begin position="117"/>
        <end position="182"/>
    </location>
</feature>
<dbReference type="GO" id="GO:0004815">
    <property type="term" value="F:aspartate-tRNA ligase activity"/>
    <property type="evidence" value="ECO:0007669"/>
    <property type="project" value="TreeGrafter"/>
</dbReference>
<dbReference type="PANTHER" id="PTHR22594:SF5">
    <property type="entry name" value="ASPARTATE--TRNA LIGASE, MITOCHONDRIAL"/>
    <property type="match status" value="1"/>
</dbReference>
<proteinExistence type="predicted"/>
<dbReference type="Gene3D" id="3.30.930.10">
    <property type="entry name" value="Bira Bifunctional Protein, Domain 2"/>
    <property type="match status" value="1"/>
</dbReference>
<dbReference type="InterPro" id="IPR045864">
    <property type="entry name" value="aa-tRNA-synth_II/BPL/LPL"/>
</dbReference>
<dbReference type="Gene3D" id="2.40.50.140">
    <property type="entry name" value="Nucleic acid-binding proteins"/>
    <property type="match status" value="1"/>
</dbReference>
<keyword evidence="1" id="KW-0436">Ligase</keyword>
<evidence type="ECO:0000259" key="6">
    <source>
        <dbReference type="Pfam" id="PF00152"/>
    </source>
</evidence>
<dbReference type="InterPro" id="IPR004364">
    <property type="entry name" value="Aa-tRNA-synt_II"/>
</dbReference>
<dbReference type="PANTHER" id="PTHR22594">
    <property type="entry name" value="ASPARTYL/LYSYL-TRNA SYNTHETASE"/>
    <property type="match status" value="1"/>
</dbReference>
<evidence type="ECO:0000256" key="4">
    <source>
        <dbReference type="ARBA" id="ARBA00022917"/>
    </source>
</evidence>
<dbReference type="SUPFAM" id="SSF55681">
    <property type="entry name" value="Class II aaRS and biotin synthetases"/>
    <property type="match status" value="1"/>
</dbReference>
<comment type="caution">
    <text evidence="8">The sequence shown here is derived from an EMBL/GenBank/DDBJ whole genome shotgun (WGS) entry which is preliminary data.</text>
</comment>
<dbReference type="Pfam" id="PF01336">
    <property type="entry name" value="tRNA_anti-codon"/>
    <property type="match status" value="1"/>
</dbReference>
<keyword evidence="5" id="KW-0030">Aminoacyl-tRNA synthetase</keyword>
<feature type="non-terminal residue" evidence="8">
    <location>
        <position position="183"/>
    </location>
</feature>
<dbReference type="GO" id="GO:0005524">
    <property type="term" value="F:ATP binding"/>
    <property type="evidence" value="ECO:0007669"/>
    <property type="project" value="UniProtKB-KW"/>
</dbReference>
<protein>
    <submittedName>
        <fullName evidence="8">Asp-tRNA(Asn)/Glu-tRNA(Gln) amidotransferase GatCAB subunit C</fullName>
    </submittedName>
</protein>
<sequence length="183" mass="20959">MQYRTHNISQITEALDGQRIKVAGWVENIRDHGGVMFIDLRDHYGVLQIVMNNEELLKGIGKEFCISVEGNLRKRTPDSYNPKIITGTVELVAESIEILGAVTERLPFDVQTAAETKEELRLKYRFLDLRNRELHDRIVLRSEVIAYMREVMRSLGFIEINTPILTASSPEGARDYLVPSRCL</sequence>
<dbReference type="GO" id="GO:0006422">
    <property type="term" value="P:aspartyl-tRNA aminoacylation"/>
    <property type="evidence" value="ECO:0007669"/>
    <property type="project" value="TreeGrafter"/>
</dbReference>
<dbReference type="GO" id="GO:0003676">
    <property type="term" value="F:nucleic acid binding"/>
    <property type="evidence" value="ECO:0007669"/>
    <property type="project" value="InterPro"/>
</dbReference>
<dbReference type="Pfam" id="PF00152">
    <property type="entry name" value="tRNA-synt_2"/>
    <property type="match status" value="1"/>
</dbReference>
<keyword evidence="4" id="KW-0648">Protein biosynthesis</keyword>
<dbReference type="GO" id="GO:0016740">
    <property type="term" value="F:transferase activity"/>
    <property type="evidence" value="ECO:0007669"/>
    <property type="project" value="UniProtKB-ARBA"/>
</dbReference>
<dbReference type="EMBL" id="DVNF01000035">
    <property type="protein sequence ID" value="HIU59944.1"/>
    <property type="molecule type" value="Genomic_DNA"/>
</dbReference>
<dbReference type="Proteomes" id="UP000824094">
    <property type="component" value="Unassembled WGS sequence"/>
</dbReference>
<gene>
    <name evidence="8" type="ORF">IAB05_00980</name>
</gene>
<evidence type="ECO:0000256" key="1">
    <source>
        <dbReference type="ARBA" id="ARBA00022598"/>
    </source>
</evidence>
<name>A0A9D1SGU3_9FIRM</name>
<evidence type="ECO:0000256" key="3">
    <source>
        <dbReference type="ARBA" id="ARBA00022840"/>
    </source>
</evidence>
<dbReference type="GO" id="GO:0140096">
    <property type="term" value="F:catalytic activity, acting on a protein"/>
    <property type="evidence" value="ECO:0007669"/>
    <property type="project" value="UniProtKB-ARBA"/>
</dbReference>
<evidence type="ECO:0000256" key="5">
    <source>
        <dbReference type="ARBA" id="ARBA00023146"/>
    </source>
</evidence>
<dbReference type="InterPro" id="IPR004365">
    <property type="entry name" value="NA-bd_OB_tRNA"/>
</dbReference>
<dbReference type="InterPro" id="IPR047089">
    <property type="entry name" value="Asp-tRNA-ligase_1_N"/>
</dbReference>
<feature type="domain" description="OB" evidence="7">
    <location>
        <begin position="20"/>
        <end position="99"/>
    </location>
</feature>
<reference evidence="8" key="1">
    <citation type="submission" date="2020-10" db="EMBL/GenBank/DDBJ databases">
        <authorList>
            <person name="Gilroy R."/>
        </authorList>
    </citation>
    <scope>NUCLEOTIDE SEQUENCE</scope>
    <source>
        <strain evidence="8">18911</strain>
    </source>
</reference>
<evidence type="ECO:0000256" key="2">
    <source>
        <dbReference type="ARBA" id="ARBA00022741"/>
    </source>
</evidence>
<reference evidence="8" key="2">
    <citation type="journal article" date="2021" name="PeerJ">
        <title>Extensive microbial diversity within the chicken gut microbiome revealed by metagenomics and culture.</title>
        <authorList>
            <person name="Gilroy R."/>
            <person name="Ravi A."/>
            <person name="Getino M."/>
            <person name="Pursley I."/>
            <person name="Horton D.L."/>
            <person name="Alikhan N.F."/>
            <person name="Baker D."/>
            <person name="Gharbi K."/>
            <person name="Hall N."/>
            <person name="Watson M."/>
            <person name="Adriaenssens E.M."/>
            <person name="Foster-Nyarko E."/>
            <person name="Jarju S."/>
            <person name="Secka A."/>
            <person name="Antonio M."/>
            <person name="Oren A."/>
            <person name="Chaudhuri R.R."/>
            <person name="La Ragione R."/>
            <person name="Hildebrand F."/>
            <person name="Pallen M.J."/>
        </authorList>
    </citation>
    <scope>NUCLEOTIDE SEQUENCE</scope>
    <source>
        <strain evidence="8">18911</strain>
    </source>
</reference>
<keyword evidence="2" id="KW-0547">Nucleotide-binding</keyword>
<evidence type="ECO:0000313" key="8">
    <source>
        <dbReference type="EMBL" id="HIU59944.1"/>
    </source>
</evidence>
<dbReference type="AlphaFoldDB" id="A0A9D1SGU3"/>
<accession>A0A9D1SGU3</accession>
<organism evidence="8 9">
    <name type="scientific">Candidatus Stercoripulliclostridium merdigallinarum</name>
    <dbReference type="NCBI Taxonomy" id="2840951"/>
    <lineage>
        <taxon>Bacteria</taxon>
        <taxon>Bacillati</taxon>
        <taxon>Bacillota</taxon>
        <taxon>Clostridia</taxon>
        <taxon>Eubacteriales</taxon>
        <taxon>Candidatus Stercoripulliclostridium</taxon>
    </lineage>
</organism>
<evidence type="ECO:0000313" key="9">
    <source>
        <dbReference type="Proteomes" id="UP000824094"/>
    </source>
</evidence>
<evidence type="ECO:0000259" key="7">
    <source>
        <dbReference type="Pfam" id="PF01336"/>
    </source>
</evidence>
<dbReference type="InterPro" id="IPR012340">
    <property type="entry name" value="NA-bd_OB-fold"/>
</dbReference>
<dbReference type="SUPFAM" id="SSF50249">
    <property type="entry name" value="Nucleic acid-binding proteins"/>
    <property type="match status" value="1"/>
</dbReference>
<keyword evidence="3" id="KW-0067">ATP-binding</keyword>